<dbReference type="Proteomes" id="UP000032534">
    <property type="component" value="Unassembled WGS sequence"/>
</dbReference>
<dbReference type="OrthoDB" id="2678417at2"/>
<dbReference type="Gene3D" id="3.10.450.40">
    <property type="match status" value="1"/>
</dbReference>
<keyword evidence="4" id="KW-1185">Reference proteome</keyword>
<organism evidence="3 4">
    <name type="scientific">Paenibacillus terrae</name>
    <dbReference type="NCBI Taxonomy" id="159743"/>
    <lineage>
        <taxon>Bacteria</taxon>
        <taxon>Bacillati</taxon>
        <taxon>Bacillota</taxon>
        <taxon>Bacilli</taxon>
        <taxon>Bacillales</taxon>
        <taxon>Paenibacillaceae</taxon>
        <taxon>Paenibacillus</taxon>
    </lineage>
</organism>
<dbReference type="AlphaFoldDB" id="A0A0D7WWX2"/>
<dbReference type="PATRIC" id="fig|159743.3.peg.5263"/>
<dbReference type="RefSeq" id="WP_044648440.1">
    <property type="nucleotide sequence ID" value="NZ_JTHP01000063.1"/>
</dbReference>
<dbReference type="InterPro" id="IPR046350">
    <property type="entry name" value="Cystatin_sf"/>
</dbReference>
<evidence type="ECO:0000259" key="2">
    <source>
        <dbReference type="Pfam" id="PF17881"/>
    </source>
</evidence>
<feature type="domain" description="Cell wall elongation regulator TseB-like" evidence="2">
    <location>
        <begin position="40"/>
        <end position="83"/>
    </location>
</feature>
<sequence>MKNKKKWIVVAILAVILILVSIFWYYSYVTQDQVTERNAAIVKAKQSGGLVTTTQTWKSVWDQVYWVVQGKNAQNENIMVWVPFQKVEGQPNVPVADNSGVHTELLKNGVDEQKMTAMIQQQLPGIDIVRLEPSVFKGQYVWQLFYDDGSHHYYTFYRFSDGGSMGVKYTLPNN</sequence>
<accession>A0A0D7WWX2</accession>
<evidence type="ECO:0000313" key="3">
    <source>
        <dbReference type="EMBL" id="KJD43228.1"/>
    </source>
</evidence>
<dbReference type="InterPro" id="IPR041401">
    <property type="entry name" value="TseB-like_dom"/>
</dbReference>
<protein>
    <recommendedName>
        <fullName evidence="2">Cell wall elongation regulator TseB-like domain-containing protein</fullName>
    </recommendedName>
</protein>
<keyword evidence="1" id="KW-0812">Transmembrane</keyword>
<dbReference type="Pfam" id="PF17881">
    <property type="entry name" value="TseB"/>
    <property type="match status" value="1"/>
</dbReference>
<dbReference type="EMBL" id="JTHP01000063">
    <property type="protein sequence ID" value="KJD43228.1"/>
    <property type="molecule type" value="Genomic_DNA"/>
</dbReference>
<keyword evidence="1" id="KW-0472">Membrane</keyword>
<keyword evidence="1" id="KW-1133">Transmembrane helix</keyword>
<proteinExistence type="predicted"/>
<dbReference type="SUPFAM" id="SSF54403">
    <property type="entry name" value="Cystatin/monellin"/>
    <property type="match status" value="2"/>
</dbReference>
<evidence type="ECO:0000256" key="1">
    <source>
        <dbReference type="SAM" id="Phobius"/>
    </source>
</evidence>
<comment type="caution">
    <text evidence="3">The sequence shown here is derived from an EMBL/GenBank/DDBJ whole genome shotgun (WGS) entry which is preliminary data.</text>
</comment>
<name>A0A0D7WWX2_9BACL</name>
<reference evidence="3 4" key="1">
    <citation type="submission" date="2014-11" db="EMBL/GenBank/DDBJ databases">
        <title>Draft Genome Sequences of Paenibacillus polymyxa NRRL B-30509 and Paenibacillus terrae NRRL B-30644, Strains from a Poultry Environment that Produce Tridecaptin A and Paenicidins.</title>
        <authorList>
            <person name="van Belkum M.J."/>
            <person name="Lohans C.T."/>
            <person name="Vederas J.C."/>
        </authorList>
    </citation>
    <scope>NUCLEOTIDE SEQUENCE [LARGE SCALE GENOMIC DNA]</scope>
    <source>
        <strain evidence="3 4">NRRL B-30644</strain>
    </source>
</reference>
<evidence type="ECO:0000313" key="4">
    <source>
        <dbReference type="Proteomes" id="UP000032534"/>
    </source>
</evidence>
<gene>
    <name evidence="3" type="ORF">QD47_23695</name>
</gene>
<feature type="transmembrane region" description="Helical" evidence="1">
    <location>
        <begin position="7"/>
        <end position="26"/>
    </location>
</feature>